<evidence type="ECO:0000313" key="2">
    <source>
        <dbReference type="Proteomes" id="UP001295444"/>
    </source>
</evidence>
<evidence type="ECO:0000313" key="1">
    <source>
        <dbReference type="EMBL" id="CAH2281731.1"/>
    </source>
</evidence>
<keyword evidence="2" id="KW-1185">Reference proteome</keyword>
<sequence>MDTFPACTLRLRPRHAHITRTKDCSGHTKTAPTEIAEVFTDFFKTLYNHSPGDNNDNITYREAIHTYLTKLQLPKLSPTTQTVLGAEITADEIDQAITRLKRDIKPMDQTDMREATIKK</sequence>
<protein>
    <submittedName>
        <fullName evidence="1">Uncharacterized protein</fullName>
    </submittedName>
</protein>
<proteinExistence type="predicted"/>
<accession>A0AAD1W3A5</accession>
<reference evidence="1" key="1">
    <citation type="submission" date="2022-03" db="EMBL/GenBank/DDBJ databases">
        <authorList>
            <person name="Alioto T."/>
            <person name="Alioto T."/>
            <person name="Gomez Garrido J."/>
        </authorList>
    </citation>
    <scope>NUCLEOTIDE SEQUENCE</scope>
</reference>
<name>A0AAD1W3A5_PELCU</name>
<dbReference type="EMBL" id="OW240915">
    <property type="protein sequence ID" value="CAH2281731.1"/>
    <property type="molecule type" value="Genomic_DNA"/>
</dbReference>
<organism evidence="1 2">
    <name type="scientific">Pelobates cultripes</name>
    <name type="common">Western spadefoot toad</name>
    <dbReference type="NCBI Taxonomy" id="61616"/>
    <lineage>
        <taxon>Eukaryota</taxon>
        <taxon>Metazoa</taxon>
        <taxon>Chordata</taxon>
        <taxon>Craniata</taxon>
        <taxon>Vertebrata</taxon>
        <taxon>Euteleostomi</taxon>
        <taxon>Amphibia</taxon>
        <taxon>Batrachia</taxon>
        <taxon>Anura</taxon>
        <taxon>Pelobatoidea</taxon>
        <taxon>Pelobatidae</taxon>
        <taxon>Pelobates</taxon>
    </lineage>
</organism>
<dbReference type="AlphaFoldDB" id="A0AAD1W3A5"/>
<gene>
    <name evidence="1" type="ORF">PECUL_23A030446</name>
</gene>
<dbReference type="Proteomes" id="UP001295444">
    <property type="component" value="Chromosome 04"/>
</dbReference>